<proteinExistence type="inferred from homology"/>
<dbReference type="SUPFAM" id="SSF55729">
    <property type="entry name" value="Acyl-CoA N-acyltransferases (Nat)"/>
    <property type="match status" value="1"/>
</dbReference>
<dbReference type="PROSITE" id="PS51186">
    <property type="entry name" value="GNAT"/>
    <property type="match status" value="1"/>
</dbReference>
<dbReference type="InterPro" id="IPR050190">
    <property type="entry name" value="UPF0213_domain"/>
</dbReference>
<keyword evidence="5" id="KW-1185">Reference proteome</keyword>
<dbReference type="Pfam" id="PF13673">
    <property type="entry name" value="Acetyltransf_10"/>
    <property type="match status" value="1"/>
</dbReference>
<dbReference type="Proteomes" id="UP000673375">
    <property type="component" value="Unassembled WGS sequence"/>
</dbReference>
<dbReference type="PANTHER" id="PTHR34477:SF1">
    <property type="entry name" value="UPF0213 PROTEIN YHBQ"/>
    <property type="match status" value="1"/>
</dbReference>
<comment type="similarity">
    <text evidence="1">Belongs to the UPF0213 family.</text>
</comment>
<dbReference type="Gene3D" id="3.40.1440.10">
    <property type="entry name" value="GIY-YIG endonuclease"/>
    <property type="match status" value="1"/>
</dbReference>
<comment type="caution">
    <text evidence="4">The sequence shown here is derived from an EMBL/GenBank/DDBJ whole genome shotgun (WGS) entry which is preliminary data.</text>
</comment>
<organism evidence="4 5">
    <name type="scientific">Enterococcus larvae</name>
    <dbReference type="NCBI Taxonomy" id="2794352"/>
    <lineage>
        <taxon>Bacteria</taxon>
        <taxon>Bacillati</taxon>
        <taxon>Bacillota</taxon>
        <taxon>Bacilli</taxon>
        <taxon>Lactobacillales</taxon>
        <taxon>Enterococcaceae</taxon>
        <taxon>Enterococcus</taxon>
    </lineage>
</organism>
<dbReference type="PANTHER" id="PTHR34477">
    <property type="entry name" value="UPF0213 PROTEIN YHBQ"/>
    <property type="match status" value="1"/>
</dbReference>
<protein>
    <submittedName>
        <fullName evidence="4">GNAT family N-acetyltransferase</fullName>
    </submittedName>
</protein>
<feature type="domain" description="GIY-YIG" evidence="2">
    <location>
        <begin position="3"/>
        <end position="80"/>
    </location>
</feature>
<evidence type="ECO:0000259" key="3">
    <source>
        <dbReference type="PROSITE" id="PS51186"/>
    </source>
</evidence>
<dbReference type="CDD" id="cd04301">
    <property type="entry name" value="NAT_SF"/>
    <property type="match status" value="1"/>
</dbReference>
<dbReference type="EMBL" id="JAEDXU010000009">
    <property type="protein sequence ID" value="MBP1047714.1"/>
    <property type="molecule type" value="Genomic_DNA"/>
</dbReference>
<dbReference type="SUPFAM" id="SSF82771">
    <property type="entry name" value="GIY-YIG endonuclease"/>
    <property type="match status" value="1"/>
</dbReference>
<accession>A0ABS4CM94</accession>
<reference evidence="4 5" key="1">
    <citation type="submission" date="2020-12" db="EMBL/GenBank/DDBJ databases">
        <title>Vagococcus allomyrinae sp. nov. and Enterococcus lavae sp. nov., isolated from the larvae of Allomyrina dichotoma.</title>
        <authorList>
            <person name="Lee S.D."/>
        </authorList>
    </citation>
    <scope>NUCLEOTIDE SEQUENCE [LARGE SCALE GENOMIC DNA]</scope>
    <source>
        <strain evidence="4 5">BWM-S5</strain>
    </source>
</reference>
<dbReference type="Pfam" id="PF01541">
    <property type="entry name" value="GIY-YIG"/>
    <property type="match status" value="1"/>
</dbReference>
<evidence type="ECO:0000259" key="2">
    <source>
        <dbReference type="PROSITE" id="PS50164"/>
    </source>
</evidence>
<feature type="domain" description="N-acetyltransferase" evidence="3">
    <location>
        <begin position="89"/>
        <end position="244"/>
    </location>
</feature>
<dbReference type="CDD" id="cd10456">
    <property type="entry name" value="GIY-YIG_UPF0213"/>
    <property type="match status" value="1"/>
</dbReference>
<sequence length="248" mass="28727">MESKHYFYVLSCKDGSFYGGYTTEPKRRVKEHNSGTGAKYTRPASRRPVQMIHSEVFATRPEATKAEYHFKKLPRKQKERYLRTAKIACGIRAFEDSDSVELAHLLKRNFLEVNSQDYPMDQMIDLAEQYTPAKLMDQAKSAHVYIAELGDTIVGTAAICPYFDSAEESIILSFFVLPEYQKKAVGHQLMEQLEKDSFYTRAQRIEVPASRTAKEFYEHFGFKVKKPDNPEDEHGYIRMEKHQKLSNC</sequence>
<name>A0ABS4CM94_9ENTE</name>
<dbReference type="Gene3D" id="3.40.630.30">
    <property type="match status" value="1"/>
</dbReference>
<dbReference type="InterPro" id="IPR000182">
    <property type="entry name" value="GNAT_dom"/>
</dbReference>
<dbReference type="InterPro" id="IPR000305">
    <property type="entry name" value="GIY-YIG_endonuc"/>
</dbReference>
<gene>
    <name evidence="4" type="ORF">I6N96_15605</name>
</gene>
<dbReference type="InterPro" id="IPR016181">
    <property type="entry name" value="Acyl_CoA_acyltransferase"/>
</dbReference>
<evidence type="ECO:0000256" key="1">
    <source>
        <dbReference type="ARBA" id="ARBA00007435"/>
    </source>
</evidence>
<dbReference type="InterPro" id="IPR035901">
    <property type="entry name" value="GIY-YIG_endonuc_sf"/>
</dbReference>
<dbReference type="PROSITE" id="PS50164">
    <property type="entry name" value="GIY_YIG"/>
    <property type="match status" value="1"/>
</dbReference>
<evidence type="ECO:0000313" key="4">
    <source>
        <dbReference type="EMBL" id="MBP1047714.1"/>
    </source>
</evidence>
<evidence type="ECO:0000313" key="5">
    <source>
        <dbReference type="Proteomes" id="UP000673375"/>
    </source>
</evidence>